<organism evidence="2 3">
    <name type="scientific">Paramuricea clavata</name>
    <name type="common">Red gorgonian</name>
    <name type="synonym">Violescent sea-whip</name>
    <dbReference type="NCBI Taxonomy" id="317549"/>
    <lineage>
        <taxon>Eukaryota</taxon>
        <taxon>Metazoa</taxon>
        <taxon>Cnidaria</taxon>
        <taxon>Anthozoa</taxon>
        <taxon>Octocorallia</taxon>
        <taxon>Malacalcyonacea</taxon>
        <taxon>Plexauridae</taxon>
        <taxon>Paramuricea</taxon>
    </lineage>
</organism>
<evidence type="ECO:0000313" key="2">
    <source>
        <dbReference type="EMBL" id="CAB3985844.1"/>
    </source>
</evidence>
<accession>A0A7D9HPV7</accession>
<feature type="compositionally biased region" description="Polar residues" evidence="1">
    <location>
        <begin position="100"/>
        <end position="112"/>
    </location>
</feature>
<protein>
    <submittedName>
        <fullName evidence="2">Uncharacterized protein</fullName>
    </submittedName>
</protein>
<name>A0A7D9HPV7_PARCT</name>
<reference evidence="2" key="1">
    <citation type="submission" date="2020-04" db="EMBL/GenBank/DDBJ databases">
        <authorList>
            <person name="Alioto T."/>
            <person name="Alioto T."/>
            <person name="Gomez Garrido J."/>
        </authorList>
    </citation>
    <scope>NUCLEOTIDE SEQUENCE</scope>
    <source>
        <strain evidence="2">A484AB</strain>
    </source>
</reference>
<proteinExistence type="predicted"/>
<comment type="caution">
    <text evidence="2">The sequence shown here is derived from an EMBL/GenBank/DDBJ whole genome shotgun (WGS) entry which is preliminary data.</text>
</comment>
<dbReference type="Proteomes" id="UP001152795">
    <property type="component" value="Unassembled WGS sequence"/>
</dbReference>
<keyword evidence="3" id="KW-1185">Reference proteome</keyword>
<feature type="region of interest" description="Disordered" evidence="1">
    <location>
        <begin position="93"/>
        <end position="112"/>
    </location>
</feature>
<evidence type="ECO:0000256" key="1">
    <source>
        <dbReference type="SAM" id="MobiDB-lite"/>
    </source>
</evidence>
<evidence type="ECO:0000313" key="3">
    <source>
        <dbReference type="Proteomes" id="UP001152795"/>
    </source>
</evidence>
<gene>
    <name evidence="2" type="ORF">PACLA_8A077446</name>
</gene>
<dbReference type="EMBL" id="CACRXK020000930">
    <property type="protein sequence ID" value="CAB3985844.1"/>
    <property type="molecule type" value="Genomic_DNA"/>
</dbReference>
<dbReference type="AlphaFoldDB" id="A0A7D9HPV7"/>
<sequence length="405" mass="45723">MASAEEQNLVRKVQFQLNEALECQEENKEVPRVKILNDQKNLNSFNKSKKEKLIEEQLNKELPKQSEFEQKKEKSLTFTCAKVGKCLVKDNIESPEESADNPSLQTSDESSSIPMLEAKAEGAPMFHPASFGQKSVTKYVDNKLGAVVLEGDDIKHSDNFPRGGKENSVDECLYGEELSSNDVHEVPMWTIPEFIIALCGDNQLPIQKRPQTEFETVDSDVEWLVRKNLQMLNPGTMAVLFHRVNIPVPICKTLTTSAYPELRDIGSVLPLEQVFTDSPPPVGIVEKVTRDSVDAEVEKNNVEDKKLLGKSTNTAKTQVVITTQGHGDAENLPHVYAKVIILNEKKLKMTTFINPEDMLKYLTIMFRSLPVLRLKARAARGLGRNKRKQRWRPARSETKVKKQII</sequence>